<feature type="region of interest" description="Disordered" evidence="1">
    <location>
        <begin position="66"/>
        <end position="117"/>
    </location>
</feature>
<gene>
    <name evidence="2" type="ORF">SAMN05444716_103125</name>
</gene>
<reference evidence="3" key="1">
    <citation type="submission" date="2016-10" db="EMBL/GenBank/DDBJ databases">
        <authorList>
            <person name="Varghese N."/>
            <person name="Submissions S."/>
        </authorList>
    </citation>
    <scope>NUCLEOTIDE SEQUENCE [LARGE SCALE GENOMIC DNA]</scope>
    <source>
        <strain evidence="3">CGMCC 4.7047</strain>
    </source>
</reference>
<keyword evidence="3" id="KW-1185">Reference proteome</keyword>
<dbReference type="STRING" id="1176198.SAMN05444716_103125"/>
<feature type="compositionally biased region" description="Basic and acidic residues" evidence="1">
    <location>
        <begin position="338"/>
        <end position="352"/>
    </location>
</feature>
<evidence type="ECO:0000313" key="2">
    <source>
        <dbReference type="EMBL" id="SFS64857.1"/>
    </source>
</evidence>
<evidence type="ECO:0000256" key="1">
    <source>
        <dbReference type="SAM" id="MobiDB-lite"/>
    </source>
</evidence>
<name>A0A1I6RJH2_9ACTN</name>
<feature type="compositionally biased region" description="Polar residues" evidence="1">
    <location>
        <begin position="315"/>
        <end position="336"/>
    </location>
</feature>
<dbReference type="Proteomes" id="UP000198873">
    <property type="component" value="Unassembled WGS sequence"/>
</dbReference>
<accession>A0A1I6RJH2</accession>
<organism evidence="2 3">
    <name type="scientific">Streptomyces harbinensis</name>
    <dbReference type="NCBI Taxonomy" id="1176198"/>
    <lineage>
        <taxon>Bacteria</taxon>
        <taxon>Bacillati</taxon>
        <taxon>Actinomycetota</taxon>
        <taxon>Actinomycetes</taxon>
        <taxon>Kitasatosporales</taxon>
        <taxon>Streptomycetaceae</taxon>
        <taxon>Streptomyces</taxon>
    </lineage>
</organism>
<protein>
    <submittedName>
        <fullName evidence="2">Uncharacterized protein</fullName>
    </submittedName>
</protein>
<feature type="region of interest" description="Disordered" evidence="1">
    <location>
        <begin position="315"/>
        <end position="352"/>
    </location>
</feature>
<sequence length="352" mass="38653">MLHQLTLPALRSDSPLGFLAALGTLEIVTHTLDRTARLSWNGPAQPAALHTTDPLTLTGLAEHLQRQLPRFPEKKKGRKKQGQETEPVAEPGPLFLAPGLFDRERAPGAPNETLRMPPAAAHAELRRHATAERETGAPQARWFAALVNQLHAEEKPGGQYTTITPFFSPTGRMTLRQSWLDAAEHCHDDSGQLTAALTSWVRVDGYAGASLDHHSTRLAATQADGKPTQHGVPGATWLALHAFAHYRLTGNGRRPRTTGWHRTTTFTWPIWRPALTSTAITTLLEHPLIHAHPRNTPRLTNLGISAIYTTHRTRLNSSAGPLATAQRTWPPTTSEPQAHPEKPHRTEAKSLA</sequence>
<dbReference type="RefSeq" id="WP_254791483.1">
    <property type="nucleotide sequence ID" value="NZ_FPAB01000003.1"/>
</dbReference>
<dbReference type="AlphaFoldDB" id="A0A1I6RJH2"/>
<evidence type="ECO:0000313" key="3">
    <source>
        <dbReference type="Proteomes" id="UP000198873"/>
    </source>
</evidence>
<dbReference type="EMBL" id="FPAB01000003">
    <property type="protein sequence ID" value="SFS64857.1"/>
    <property type="molecule type" value="Genomic_DNA"/>
</dbReference>
<proteinExistence type="predicted"/>